<keyword evidence="1" id="KW-1015">Disulfide bond</keyword>
<dbReference type="SUPFAM" id="SSF49870">
    <property type="entry name" value="Osmotin, thaumatin-like protein"/>
    <property type="match status" value="1"/>
</dbReference>
<reference evidence="3" key="1">
    <citation type="journal article" date="2023" name="Nat. Commun.">
        <title>Diploid and tetraploid genomes of Acorus and the evolution of monocots.</title>
        <authorList>
            <person name="Ma L."/>
            <person name="Liu K.W."/>
            <person name="Li Z."/>
            <person name="Hsiao Y.Y."/>
            <person name="Qi Y."/>
            <person name="Fu T."/>
            <person name="Tang G.D."/>
            <person name="Zhang D."/>
            <person name="Sun W.H."/>
            <person name="Liu D.K."/>
            <person name="Li Y."/>
            <person name="Chen G.Z."/>
            <person name="Liu X.D."/>
            <person name="Liao X.Y."/>
            <person name="Jiang Y.T."/>
            <person name="Yu X."/>
            <person name="Hao Y."/>
            <person name="Huang J."/>
            <person name="Zhao X.W."/>
            <person name="Ke S."/>
            <person name="Chen Y.Y."/>
            <person name="Wu W.L."/>
            <person name="Hsu J.L."/>
            <person name="Lin Y.F."/>
            <person name="Huang M.D."/>
            <person name="Li C.Y."/>
            <person name="Huang L."/>
            <person name="Wang Z.W."/>
            <person name="Zhao X."/>
            <person name="Zhong W.Y."/>
            <person name="Peng D.H."/>
            <person name="Ahmad S."/>
            <person name="Lan S."/>
            <person name="Zhang J.S."/>
            <person name="Tsai W.C."/>
            <person name="Van de Peer Y."/>
            <person name="Liu Z.J."/>
        </authorList>
    </citation>
    <scope>NUCLEOTIDE SEQUENCE</scope>
    <source>
        <strain evidence="3">CP</strain>
    </source>
</reference>
<dbReference type="InterPro" id="IPR001938">
    <property type="entry name" value="Thaumatin"/>
</dbReference>
<keyword evidence="2" id="KW-0732">Signal</keyword>
<feature type="disulfide bond" evidence="1">
    <location>
        <begin position="190"/>
        <end position="200"/>
    </location>
</feature>
<dbReference type="CDD" id="cd09218">
    <property type="entry name" value="TLP-PA"/>
    <property type="match status" value="1"/>
</dbReference>
<dbReference type="SMART" id="SM00205">
    <property type="entry name" value="THN"/>
    <property type="match status" value="1"/>
</dbReference>
<proteinExistence type="predicted"/>
<evidence type="ECO:0000256" key="2">
    <source>
        <dbReference type="SAM" id="SignalP"/>
    </source>
</evidence>
<feature type="disulfide bond" evidence="1">
    <location>
        <begin position="33"/>
        <end position="241"/>
    </location>
</feature>
<sequence>MKLSMGSTMFIPLVLVLFIKGAQSASFEFQNQCAQTIWVGTLSGAGSPPLSLTGFELKSGGSTYLDAPATWSGRFWGRTGCTTDPTTGAFRCATGDCGSGKIECNGAGGAPPATLVEFTLGRTDFYDTSLVDGYNVPVMVSDRGRHCRATGCARDVNEVCPRELSVVGGGGEVIACMSACVAFGDPKYCCTGAYGGPGTCKPTNYSRVFKNACPLAYSYAYDDLSSTFTCAGGGDYLVVFCPAP</sequence>
<evidence type="ECO:0000313" key="4">
    <source>
        <dbReference type="Proteomes" id="UP001180020"/>
    </source>
</evidence>
<feature type="disulfide bond" evidence="1">
    <location>
        <begin position="152"/>
        <end position="213"/>
    </location>
</feature>
<feature type="disulfide bond" evidence="1">
    <location>
        <begin position="81"/>
        <end position="92"/>
    </location>
</feature>
<dbReference type="Gene3D" id="2.60.110.10">
    <property type="entry name" value="Thaumatin"/>
    <property type="match status" value="1"/>
</dbReference>
<feature type="chain" id="PRO_5043832757" evidence="2">
    <location>
        <begin position="25"/>
        <end position="244"/>
    </location>
</feature>
<feature type="signal peptide" evidence="2">
    <location>
        <begin position="1"/>
        <end position="24"/>
    </location>
</feature>
<dbReference type="PROSITE" id="PS51367">
    <property type="entry name" value="THAUMATIN_2"/>
    <property type="match status" value="1"/>
</dbReference>
<dbReference type="EMBL" id="JAUJYO010000009">
    <property type="protein sequence ID" value="KAK1308596.1"/>
    <property type="molecule type" value="Genomic_DNA"/>
</dbReference>
<dbReference type="FunFam" id="2.60.110.10:FF:000001">
    <property type="entry name" value="THAUMATIN-LIKE PROTEIN 1"/>
    <property type="match status" value="1"/>
</dbReference>
<dbReference type="PRINTS" id="PR00347">
    <property type="entry name" value="THAUMATIN"/>
</dbReference>
<feature type="disulfide bond" evidence="1">
    <location>
        <begin position="160"/>
        <end position="176"/>
    </location>
</feature>
<gene>
    <name evidence="3" type="primary">TL1</name>
    <name evidence="3" type="ORF">QJS10_CPA09g01857</name>
</gene>
<dbReference type="Proteomes" id="UP001180020">
    <property type="component" value="Unassembled WGS sequence"/>
</dbReference>
<dbReference type="InterPro" id="IPR037176">
    <property type="entry name" value="Osmotin/thaumatin-like_sf"/>
</dbReference>
<evidence type="ECO:0000256" key="1">
    <source>
        <dbReference type="PIRSR" id="PIRSR002703-1"/>
    </source>
</evidence>
<name>A0AAV9E5Y7_ACOCL</name>
<dbReference type="PROSITE" id="PS00316">
    <property type="entry name" value="THAUMATIN_1"/>
    <property type="match status" value="1"/>
</dbReference>
<dbReference type="InterPro" id="IPR017949">
    <property type="entry name" value="Thaumatin_CS"/>
</dbReference>
<accession>A0AAV9E5Y7</accession>
<keyword evidence="4" id="KW-1185">Reference proteome</keyword>
<comment type="caution">
    <text evidence="3">The sequence shown here is derived from an EMBL/GenBank/DDBJ whole genome shotgun (WGS) entry which is preliminary data.</text>
</comment>
<dbReference type="PANTHER" id="PTHR31048">
    <property type="entry name" value="OS03G0233200 PROTEIN"/>
    <property type="match status" value="1"/>
</dbReference>
<dbReference type="Pfam" id="PF00314">
    <property type="entry name" value="Thaumatin"/>
    <property type="match status" value="1"/>
</dbReference>
<dbReference type="AlphaFoldDB" id="A0AAV9E5Y7"/>
<dbReference type="PIRSF" id="PIRSF002703">
    <property type="entry name" value="Thaumatin"/>
    <property type="match status" value="1"/>
</dbReference>
<feature type="disulfide bond" evidence="1">
    <location>
        <begin position="97"/>
        <end position="104"/>
    </location>
</feature>
<evidence type="ECO:0000313" key="3">
    <source>
        <dbReference type="EMBL" id="KAK1308596.1"/>
    </source>
</evidence>
<feature type="disulfide bond" evidence="1">
    <location>
        <begin position="180"/>
        <end position="189"/>
    </location>
</feature>
<feature type="disulfide bond" evidence="1">
    <location>
        <begin position="147"/>
        <end position="230"/>
    </location>
</feature>
<protein>
    <submittedName>
        <fullName evidence="3">Thaumatin-like protein 1</fullName>
    </submittedName>
</protein>
<reference evidence="3" key="2">
    <citation type="submission" date="2023-06" db="EMBL/GenBank/DDBJ databases">
        <authorList>
            <person name="Ma L."/>
            <person name="Liu K.-W."/>
            <person name="Li Z."/>
            <person name="Hsiao Y.-Y."/>
            <person name="Qi Y."/>
            <person name="Fu T."/>
            <person name="Tang G."/>
            <person name="Zhang D."/>
            <person name="Sun W.-H."/>
            <person name="Liu D.-K."/>
            <person name="Li Y."/>
            <person name="Chen G.-Z."/>
            <person name="Liu X.-D."/>
            <person name="Liao X.-Y."/>
            <person name="Jiang Y.-T."/>
            <person name="Yu X."/>
            <person name="Hao Y."/>
            <person name="Huang J."/>
            <person name="Zhao X.-W."/>
            <person name="Ke S."/>
            <person name="Chen Y.-Y."/>
            <person name="Wu W.-L."/>
            <person name="Hsu J.-L."/>
            <person name="Lin Y.-F."/>
            <person name="Huang M.-D."/>
            <person name="Li C.-Y."/>
            <person name="Huang L."/>
            <person name="Wang Z.-W."/>
            <person name="Zhao X."/>
            <person name="Zhong W.-Y."/>
            <person name="Peng D.-H."/>
            <person name="Ahmad S."/>
            <person name="Lan S."/>
            <person name="Zhang J.-S."/>
            <person name="Tsai W.-C."/>
            <person name="Van De Peer Y."/>
            <person name="Liu Z.-J."/>
        </authorList>
    </citation>
    <scope>NUCLEOTIDE SEQUENCE</scope>
    <source>
        <strain evidence="3">CP</strain>
        <tissue evidence="3">Leaves</tissue>
    </source>
</reference>
<organism evidence="3 4">
    <name type="scientific">Acorus calamus</name>
    <name type="common">Sweet flag</name>
    <dbReference type="NCBI Taxonomy" id="4465"/>
    <lineage>
        <taxon>Eukaryota</taxon>
        <taxon>Viridiplantae</taxon>
        <taxon>Streptophyta</taxon>
        <taxon>Embryophyta</taxon>
        <taxon>Tracheophyta</taxon>
        <taxon>Spermatophyta</taxon>
        <taxon>Magnoliopsida</taxon>
        <taxon>Liliopsida</taxon>
        <taxon>Acoraceae</taxon>
        <taxon>Acorus</taxon>
    </lineage>
</organism>